<name>A0AB39CD19_9VIRU</name>
<evidence type="ECO:0000313" key="1">
    <source>
        <dbReference type="EMBL" id="XDJ14763.1"/>
    </source>
</evidence>
<evidence type="ECO:0008006" key="2">
    <source>
        <dbReference type="Google" id="ProtNLM"/>
    </source>
</evidence>
<protein>
    <recommendedName>
        <fullName evidence="2">Glycerophosphodiester phosphodiesterase</fullName>
    </recommendedName>
</protein>
<proteinExistence type="predicted"/>
<sequence length="55" mass="6070">MKIKFGTFWFFLAVAVSSFGAQQIENLNAGHHAEKKEVVLGHRIGPAGQEMLVTK</sequence>
<organism evidence="1">
    <name type="scientific">Pseudomonas phage RVTF4</name>
    <dbReference type="NCBI Taxonomy" id="3236931"/>
    <lineage>
        <taxon>Viruses</taxon>
    </lineage>
</organism>
<dbReference type="EMBL" id="PQ015378">
    <property type="protein sequence ID" value="XDJ14763.1"/>
    <property type="molecule type" value="Genomic_DNA"/>
</dbReference>
<reference evidence="1" key="1">
    <citation type="submission" date="2024-07" db="EMBL/GenBank/DDBJ databases">
        <authorList>
            <person name="Bringhurst R.M."/>
            <person name="Homer T.E."/>
        </authorList>
    </citation>
    <scope>NUCLEOTIDE SEQUENCE</scope>
</reference>
<accession>A0AB39CD19</accession>